<keyword evidence="6 7" id="KW-0539">Nucleus</keyword>
<dbReference type="EMBL" id="MU854433">
    <property type="protein sequence ID" value="KAK4038290.1"/>
    <property type="molecule type" value="Genomic_DNA"/>
</dbReference>
<feature type="compositionally biased region" description="Low complexity" evidence="9">
    <location>
        <begin position="34"/>
        <end position="55"/>
    </location>
</feature>
<name>A0AAN6PGU7_9PEZI</name>
<dbReference type="Pfam" id="PF07544">
    <property type="entry name" value="Med9"/>
    <property type="match status" value="1"/>
</dbReference>
<comment type="similarity">
    <text evidence="2 7">Belongs to the Mediator complex subunit 9 family.</text>
</comment>
<comment type="subunit">
    <text evidence="7">Component of the Mediator complex.</text>
</comment>
<feature type="region of interest" description="Disordered" evidence="9">
    <location>
        <begin position="168"/>
        <end position="190"/>
    </location>
</feature>
<evidence type="ECO:0000256" key="5">
    <source>
        <dbReference type="ARBA" id="ARBA00023163"/>
    </source>
</evidence>
<feature type="region of interest" description="Disordered" evidence="9">
    <location>
        <begin position="28"/>
        <end position="101"/>
    </location>
</feature>
<sequence>MATHLPAGLSPDAVDVVTELSSIITRLRAAQQPTSTAAAGTTTTTTTTTSASGGAPIPQGVTGTTPLPTSAPTPNTTTTTTNKHTTTTSTTTTGTQPDHEHQELLSVKDLPSATDNLKHKLQRARAAVRTLGDVRRALAQQEAEMRGLEGRRAAQAARLARTQEDGLVFVRGGGEDKSGAGDGEGERMVE</sequence>
<evidence type="ECO:0000256" key="4">
    <source>
        <dbReference type="ARBA" id="ARBA00023159"/>
    </source>
</evidence>
<evidence type="ECO:0000256" key="8">
    <source>
        <dbReference type="SAM" id="Coils"/>
    </source>
</evidence>
<dbReference type="GO" id="GO:0006357">
    <property type="term" value="P:regulation of transcription by RNA polymerase II"/>
    <property type="evidence" value="ECO:0007669"/>
    <property type="project" value="InterPro"/>
</dbReference>
<feature type="compositionally biased region" description="Low complexity" evidence="9">
    <location>
        <begin position="62"/>
        <end position="95"/>
    </location>
</feature>
<keyword evidence="5 7" id="KW-0804">Transcription</keyword>
<reference evidence="11" key="1">
    <citation type="journal article" date="2023" name="Mol. Phylogenet. Evol.">
        <title>Genome-scale phylogeny and comparative genomics of the fungal order Sordariales.</title>
        <authorList>
            <person name="Hensen N."/>
            <person name="Bonometti L."/>
            <person name="Westerberg I."/>
            <person name="Brannstrom I.O."/>
            <person name="Guillou S."/>
            <person name="Cros-Aarteil S."/>
            <person name="Calhoun S."/>
            <person name="Haridas S."/>
            <person name="Kuo A."/>
            <person name="Mondo S."/>
            <person name="Pangilinan J."/>
            <person name="Riley R."/>
            <person name="LaButti K."/>
            <person name="Andreopoulos B."/>
            <person name="Lipzen A."/>
            <person name="Chen C."/>
            <person name="Yan M."/>
            <person name="Daum C."/>
            <person name="Ng V."/>
            <person name="Clum A."/>
            <person name="Steindorff A."/>
            <person name="Ohm R.A."/>
            <person name="Martin F."/>
            <person name="Silar P."/>
            <person name="Natvig D.O."/>
            <person name="Lalanne C."/>
            <person name="Gautier V."/>
            <person name="Ament-Velasquez S.L."/>
            <person name="Kruys A."/>
            <person name="Hutchinson M.I."/>
            <person name="Powell A.J."/>
            <person name="Barry K."/>
            <person name="Miller A.N."/>
            <person name="Grigoriev I.V."/>
            <person name="Debuchy R."/>
            <person name="Gladieux P."/>
            <person name="Hiltunen Thoren M."/>
            <person name="Johannesson H."/>
        </authorList>
    </citation>
    <scope>NUCLEOTIDE SEQUENCE [LARGE SCALE GENOMIC DNA]</scope>
    <source>
        <strain evidence="11">CBS 284.82</strain>
    </source>
</reference>
<feature type="coiled-coil region" evidence="8">
    <location>
        <begin position="131"/>
        <end position="158"/>
    </location>
</feature>
<comment type="caution">
    <text evidence="10">The sequence shown here is derived from an EMBL/GenBank/DDBJ whole genome shotgun (WGS) entry which is preliminary data.</text>
</comment>
<evidence type="ECO:0000256" key="9">
    <source>
        <dbReference type="SAM" id="MobiDB-lite"/>
    </source>
</evidence>
<proteinExistence type="inferred from homology"/>
<keyword evidence="8" id="KW-0175">Coiled coil</keyword>
<organism evidence="10 11">
    <name type="scientific">Parachaetomium inaequale</name>
    <dbReference type="NCBI Taxonomy" id="2588326"/>
    <lineage>
        <taxon>Eukaryota</taxon>
        <taxon>Fungi</taxon>
        <taxon>Dikarya</taxon>
        <taxon>Ascomycota</taxon>
        <taxon>Pezizomycotina</taxon>
        <taxon>Sordariomycetes</taxon>
        <taxon>Sordariomycetidae</taxon>
        <taxon>Sordariales</taxon>
        <taxon>Chaetomiaceae</taxon>
        <taxon>Parachaetomium</taxon>
    </lineage>
</organism>
<comment type="function">
    <text evidence="7">Component of the Mediator complex, a coactivator involved in the regulated transcription of nearly all RNA polymerase II-dependent genes. Mediator functions as a bridge to convey information from gene-specific regulatory proteins to the basal RNA polymerase II transcription machinery. Mediator is recruited to promoters by direct interactions with regulatory proteins and serves as a scaffold for the assembly of a functional preinitiation complex with RNA polymerase II and the general transcription factors.</text>
</comment>
<feature type="compositionally biased region" description="Basic and acidic residues" evidence="9">
    <location>
        <begin position="173"/>
        <end position="190"/>
    </location>
</feature>
<keyword evidence="11" id="KW-1185">Reference proteome</keyword>
<evidence type="ECO:0000256" key="7">
    <source>
        <dbReference type="RuleBase" id="RU364145"/>
    </source>
</evidence>
<evidence type="ECO:0000313" key="10">
    <source>
        <dbReference type="EMBL" id="KAK4038290.1"/>
    </source>
</evidence>
<gene>
    <name evidence="7" type="primary">MED9</name>
    <name evidence="10" type="ORF">C8A01DRAFT_37747</name>
</gene>
<dbReference type="GO" id="GO:0016592">
    <property type="term" value="C:mediator complex"/>
    <property type="evidence" value="ECO:0007669"/>
    <property type="project" value="InterPro"/>
</dbReference>
<keyword evidence="3 7" id="KW-0805">Transcription regulation</keyword>
<dbReference type="Proteomes" id="UP001303115">
    <property type="component" value="Unassembled WGS sequence"/>
</dbReference>
<protein>
    <recommendedName>
        <fullName evidence="7">Mediator of RNA polymerase II transcription subunit 9</fullName>
    </recommendedName>
    <alternativeName>
        <fullName evidence="7">Mediator complex subunit 9</fullName>
    </alternativeName>
</protein>
<evidence type="ECO:0000256" key="6">
    <source>
        <dbReference type="ARBA" id="ARBA00023242"/>
    </source>
</evidence>
<comment type="subcellular location">
    <subcellularLocation>
        <location evidence="1 7">Nucleus</location>
    </subcellularLocation>
</comment>
<evidence type="ECO:0000256" key="1">
    <source>
        <dbReference type="ARBA" id="ARBA00004123"/>
    </source>
</evidence>
<keyword evidence="4 7" id="KW-0010">Activator</keyword>
<dbReference type="GO" id="GO:0003712">
    <property type="term" value="F:transcription coregulator activity"/>
    <property type="evidence" value="ECO:0007669"/>
    <property type="project" value="InterPro"/>
</dbReference>
<accession>A0AAN6PGU7</accession>
<dbReference type="InterPro" id="IPR011425">
    <property type="entry name" value="Med9"/>
</dbReference>
<dbReference type="AlphaFoldDB" id="A0AAN6PGU7"/>
<evidence type="ECO:0000256" key="3">
    <source>
        <dbReference type="ARBA" id="ARBA00023015"/>
    </source>
</evidence>
<evidence type="ECO:0000256" key="2">
    <source>
        <dbReference type="ARBA" id="ARBA00008089"/>
    </source>
</evidence>
<evidence type="ECO:0000313" key="11">
    <source>
        <dbReference type="Proteomes" id="UP001303115"/>
    </source>
</evidence>